<reference evidence="1" key="1">
    <citation type="journal article" date="2022" name="bioRxiv">
        <title>Sequencing and chromosome-scale assembly of the giantPleurodeles waltlgenome.</title>
        <authorList>
            <person name="Brown T."/>
            <person name="Elewa A."/>
            <person name="Iarovenko S."/>
            <person name="Subramanian E."/>
            <person name="Araus A.J."/>
            <person name="Petzold A."/>
            <person name="Susuki M."/>
            <person name="Suzuki K.-i.T."/>
            <person name="Hayashi T."/>
            <person name="Toyoda A."/>
            <person name="Oliveira C."/>
            <person name="Osipova E."/>
            <person name="Leigh N.D."/>
            <person name="Simon A."/>
            <person name="Yun M.H."/>
        </authorList>
    </citation>
    <scope>NUCLEOTIDE SEQUENCE</scope>
    <source>
        <strain evidence="1">20211129_DDA</strain>
        <tissue evidence="1">Liver</tissue>
    </source>
</reference>
<evidence type="ECO:0000313" key="2">
    <source>
        <dbReference type="Proteomes" id="UP001066276"/>
    </source>
</evidence>
<accession>A0AAV7NIG2</accession>
<organism evidence="1 2">
    <name type="scientific">Pleurodeles waltl</name>
    <name type="common">Iberian ribbed newt</name>
    <dbReference type="NCBI Taxonomy" id="8319"/>
    <lineage>
        <taxon>Eukaryota</taxon>
        <taxon>Metazoa</taxon>
        <taxon>Chordata</taxon>
        <taxon>Craniata</taxon>
        <taxon>Vertebrata</taxon>
        <taxon>Euteleostomi</taxon>
        <taxon>Amphibia</taxon>
        <taxon>Batrachia</taxon>
        <taxon>Caudata</taxon>
        <taxon>Salamandroidea</taxon>
        <taxon>Salamandridae</taxon>
        <taxon>Pleurodelinae</taxon>
        <taxon>Pleurodeles</taxon>
    </lineage>
</organism>
<comment type="caution">
    <text evidence="1">The sequence shown here is derived from an EMBL/GenBank/DDBJ whole genome shotgun (WGS) entry which is preliminary data.</text>
</comment>
<dbReference type="AlphaFoldDB" id="A0AAV7NIG2"/>
<protein>
    <submittedName>
        <fullName evidence="1">Uncharacterized protein</fullName>
    </submittedName>
</protein>
<name>A0AAV7NIG2_PLEWA</name>
<gene>
    <name evidence="1" type="ORF">NDU88_003948</name>
</gene>
<sequence length="365" mass="41280">MAAPLGASSISKVNEDIHSVAGREDRDDQFSDYIILVTDSDEEVEKGNDYYGEGGNRNITASVSLSAQGDRSVQWIPRHGSPMVHRVQKWEVSNQSILRAGEQVEFVDEQGTVIRGTIYGAARDDGTSGMAQVMLDFWQQRERAYRPGCDDAHVLGEHETAAVGQRLGLPAVFHQPVEVGAPPGHQVEERAQPGAVRLTSREVSVREEGYSATNVSDIRSIPASRALRQDWHLRRKHWTMKKMIRLHGRLQSRRLRQAGRRSRAIVLQAARKERFGFRNFWDLKGMRAYFIRMCRPLQRSQASLCNEIKGQESDFPLTANGPTPLHDRPMSRQHFTTDQWTDTASRPMDQHCVSLQTSVRNTKVI</sequence>
<keyword evidence="2" id="KW-1185">Reference proteome</keyword>
<proteinExistence type="predicted"/>
<evidence type="ECO:0000313" key="1">
    <source>
        <dbReference type="EMBL" id="KAJ1115726.1"/>
    </source>
</evidence>
<dbReference type="Proteomes" id="UP001066276">
    <property type="component" value="Chromosome 8"/>
</dbReference>
<dbReference type="EMBL" id="JANPWB010000012">
    <property type="protein sequence ID" value="KAJ1115726.1"/>
    <property type="molecule type" value="Genomic_DNA"/>
</dbReference>